<dbReference type="KEGG" id="ago:AGOS_ADL336C"/>
<keyword evidence="6" id="KW-1185">Reference proteome</keyword>
<accession>Q75BA2</accession>
<evidence type="ECO:0000256" key="4">
    <source>
        <dbReference type="SAM" id="MobiDB-lite"/>
    </source>
</evidence>
<feature type="compositionally biased region" description="Low complexity" evidence="4">
    <location>
        <begin position="407"/>
        <end position="422"/>
    </location>
</feature>
<feature type="compositionally biased region" description="Polar residues" evidence="4">
    <location>
        <begin position="562"/>
        <end position="574"/>
    </location>
</feature>
<dbReference type="GeneID" id="4619895"/>
<dbReference type="InterPro" id="IPR031370">
    <property type="entry name" value="Aim3"/>
</dbReference>
<dbReference type="Pfam" id="PF17096">
    <property type="entry name" value="AIM3"/>
    <property type="match status" value="1"/>
</dbReference>
<feature type="compositionally biased region" description="Low complexity" evidence="4">
    <location>
        <begin position="42"/>
        <end position="58"/>
    </location>
</feature>
<reference evidence="5 6" key="1">
    <citation type="journal article" date="2004" name="Science">
        <title>The Ashbya gossypii genome as a tool for mapping the ancient Saccharomyces cerevisiae genome.</title>
        <authorList>
            <person name="Dietrich F.S."/>
            <person name="Voegeli S."/>
            <person name="Brachat S."/>
            <person name="Lerch A."/>
            <person name="Gates K."/>
            <person name="Steiner S."/>
            <person name="Mohr C."/>
            <person name="Pohlmann R."/>
            <person name="Luedi P."/>
            <person name="Choi S."/>
            <person name="Wing R.A."/>
            <person name="Flavier A."/>
            <person name="Gaffney T.D."/>
            <person name="Philippsen P."/>
        </authorList>
    </citation>
    <scope>NUCLEOTIDE SEQUENCE [LARGE SCALE GENOMIC DNA]</scope>
    <source>
        <strain evidence="6">ATCC 10895 / CBS 109.51 / FGSC 9923 / NRRL Y-1056</strain>
    </source>
</reference>
<feature type="region of interest" description="Disordered" evidence="4">
    <location>
        <begin position="145"/>
        <end position="188"/>
    </location>
</feature>
<comment type="subcellular location">
    <subcellularLocation>
        <location evidence="1">Membrane raft</location>
        <topology evidence="1">Peripheral membrane protein</topology>
    </subcellularLocation>
</comment>
<feature type="compositionally biased region" description="Polar residues" evidence="4">
    <location>
        <begin position="508"/>
        <end position="532"/>
    </location>
</feature>
<evidence type="ECO:0000313" key="6">
    <source>
        <dbReference type="Proteomes" id="UP000000591"/>
    </source>
</evidence>
<dbReference type="eggNOG" id="ENOG502S02E">
    <property type="taxonomic scope" value="Eukaryota"/>
</dbReference>
<feature type="compositionally biased region" description="Low complexity" evidence="4">
    <location>
        <begin position="334"/>
        <end position="347"/>
    </location>
</feature>
<proteinExistence type="inferred from homology"/>
<evidence type="ECO:0000256" key="3">
    <source>
        <dbReference type="ARBA" id="ARBA00023136"/>
    </source>
</evidence>
<feature type="region of interest" description="Disordered" evidence="4">
    <location>
        <begin position="21"/>
        <end position="102"/>
    </location>
</feature>
<gene>
    <name evidence="5" type="ORF">AGOS_ADL336C</name>
</gene>
<name>Q75BA2_EREGS</name>
<comment type="similarity">
    <text evidence="2">Belongs to the AIM3 family.</text>
</comment>
<dbReference type="Proteomes" id="UP000000591">
    <property type="component" value="Chromosome IV"/>
</dbReference>
<dbReference type="HOGENOM" id="CLU_432781_0_0_1"/>
<evidence type="ECO:0000256" key="2">
    <source>
        <dbReference type="ARBA" id="ARBA00005311"/>
    </source>
</evidence>
<feature type="compositionally biased region" description="Polar residues" evidence="4">
    <location>
        <begin position="435"/>
        <end position="460"/>
    </location>
</feature>
<dbReference type="AlphaFoldDB" id="Q75BA2"/>
<feature type="compositionally biased region" description="Polar residues" evidence="4">
    <location>
        <begin position="389"/>
        <end position="402"/>
    </location>
</feature>
<dbReference type="GO" id="GO:0030479">
    <property type="term" value="C:actin cortical patch"/>
    <property type="evidence" value="ECO:0007669"/>
    <property type="project" value="InterPro"/>
</dbReference>
<dbReference type="FunCoup" id="Q75BA2">
    <property type="interactions" value="51"/>
</dbReference>
<keyword evidence="3" id="KW-0472">Membrane</keyword>
<evidence type="ECO:0000256" key="1">
    <source>
        <dbReference type="ARBA" id="ARBA00004256"/>
    </source>
</evidence>
<evidence type="ECO:0000313" key="5">
    <source>
        <dbReference type="EMBL" id="AAS51584.2"/>
    </source>
</evidence>
<sequence>MGTDAIKKGLAAAGRSTIDGAVAVSKKGIKASKTHYEKSKAMRGGKSASSSAGTSSQSYETQTRLAQLPDPRQFPPPPLRPEQRPQSGSAGAIGGSTGSSVSSAAVSAGRASAVAAVVAPAALAVRTGPGFASAMDTAQGALNPAQPAVVPPVHGSAVSGRSGNGNAPNISMPVHRPLPMRPDSGAPGAQLAINAPHVAPMHQNTPSYAIQGYSDYGMQERGATQGAVSTEPAPPPIPVRNYETAAAPAANPSRLPLELPPYPLMPCDDASYSTGMGAQPAPSQLLPWPHVPGANASDGIIAPGQSASVGQAAPAILPSRPQVPGSDFGSQPVQEITTTSTSQHQIQVKPYTWGAPKGDREANKINVPQVEINVLPPPPKHRDRDRSKSSTPAHIQQSTTGPKPSIPARRSPSAFASPATTGSGAGGPPSDQLETKCTQQTGHMQSASTSFSSLPQTSPRNEGVASIAKTREESIGPTKGISGQYNYEISVSFEPPPKPHRRGDGPQSRASPFASSRDNSTSVPDSAGSPSRGSIRHSALNNTDPPPPYTDTAHARAGSDSPAPSASKQRSSAGRSLPPLSADRSLPPPARQAAGAMASRLSEEASGVTLRRITSPEGSQTGDGASVKKKPPIVPKKKESLAGNKKAPPPVPKKKAILAQGLQRDAATSSDAAEVLSSSGIDTSAQDDNPFRRYLKNVVPQENDRVHHR</sequence>
<dbReference type="GO" id="GO:0045121">
    <property type="term" value="C:membrane raft"/>
    <property type="evidence" value="ECO:0007669"/>
    <property type="project" value="UniProtKB-SubCell"/>
</dbReference>
<feature type="compositionally biased region" description="Polar residues" evidence="4">
    <location>
        <begin position="159"/>
        <end position="169"/>
    </location>
</feature>
<dbReference type="RefSeq" id="NP_983760.2">
    <property type="nucleotide sequence ID" value="NM_209113.3"/>
</dbReference>
<dbReference type="GO" id="GO:0051016">
    <property type="term" value="P:barbed-end actin filament capping"/>
    <property type="evidence" value="ECO:0007669"/>
    <property type="project" value="InterPro"/>
</dbReference>
<feature type="compositionally biased region" description="Polar residues" evidence="4">
    <location>
        <begin position="666"/>
        <end position="687"/>
    </location>
</feature>
<reference evidence="6" key="2">
    <citation type="journal article" date="2013" name="G3 (Bethesda)">
        <title>Genomes of Ashbya fungi isolated from insects reveal four mating-type loci, numerous translocations, lack of transposons, and distinct gene duplications.</title>
        <authorList>
            <person name="Dietrich F.S."/>
            <person name="Voegeli S."/>
            <person name="Kuo S."/>
            <person name="Philippsen P."/>
        </authorList>
    </citation>
    <scope>GENOME REANNOTATION</scope>
    <source>
        <strain evidence="6">ATCC 10895 / CBS 109.51 / FGSC 9923 / NRRL Y-1056</strain>
    </source>
</reference>
<protein>
    <submittedName>
        <fullName evidence="5">ADL336Cp</fullName>
    </submittedName>
</protein>
<organism evidence="5 6">
    <name type="scientific">Eremothecium gossypii (strain ATCC 10895 / CBS 109.51 / FGSC 9923 / NRRL Y-1056)</name>
    <name type="common">Yeast</name>
    <name type="synonym">Ashbya gossypii</name>
    <dbReference type="NCBI Taxonomy" id="284811"/>
    <lineage>
        <taxon>Eukaryota</taxon>
        <taxon>Fungi</taxon>
        <taxon>Dikarya</taxon>
        <taxon>Ascomycota</taxon>
        <taxon>Saccharomycotina</taxon>
        <taxon>Saccharomycetes</taxon>
        <taxon>Saccharomycetales</taxon>
        <taxon>Saccharomycetaceae</taxon>
        <taxon>Eremothecium</taxon>
    </lineage>
</organism>
<feature type="region of interest" description="Disordered" evidence="4">
    <location>
        <begin position="316"/>
        <end position="709"/>
    </location>
</feature>
<dbReference type="EMBL" id="AE016817">
    <property type="protein sequence ID" value="AAS51584.2"/>
    <property type="molecule type" value="Genomic_DNA"/>
</dbReference>
<dbReference type="OMA" id="DNPFRRY"/>
<dbReference type="InParanoid" id="Q75BA2"/>
<dbReference type="OrthoDB" id="3973404at2759"/>